<dbReference type="Pfam" id="PF09523">
    <property type="entry name" value="DUF2390"/>
    <property type="match status" value="1"/>
</dbReference>
<dbReference type="OrthoDB" id="6293166at2"/>
<dbReference type="NCBIfam" id="TIGR02444">
    <property type="entry name" value="TIGR02444 family protein"/>
    <property type="match status" value="1"/>
</dbReference>
<accession>A4CFS7</accession>
<dbReference type="EMBL" id="AAOH01000015">
    <property type="protein sequence ID" value="EAR26415.1"/>
    <property type="molecule type" value="Genomic_DNA"/>
</dbReference>
<protein>
    <recommendedName>
        <fullName evidence="3">TIGR02444 family protein</fullName>
    </recommendedName>
</protein>
<dbReference type="HOGENOM" id="CLU_119976_2_0_6"/>
<dbReference type="Proteomes" id="UP000006201">
    <property type="component" value="Unassembled WGS sequence"/>
</dbReference>
<proteinExistence type="predicted"/>
<dbReference type="InterPro" id="IPR012659">
    <property type="entry name" value="CHP02444"/>
</dbReference>
<gene>
    <name evidence="1" type="ORF">PTD2_09672</name>
</gene>
<evidence type="ECO:0000313" key="1">
    <source>
        <dbReference type="EMBL" id="EAR26415.1"/>
    </source>
</evidence>
<comment type="caution">
    <text evidence="1">The sequence shown here is derived from an EMBL/GenBank/DDBJ whole genome shotgun (WGS) entry which is preliminary data.</text>
</comment>
<name>A4CFS7_9GAMM</name>
<dbReference type="AlphaFoldDB" id="A4CFS7"/>
<dbReference type="STRING" id="87626.PTD2_09672"/>
<reference evidence="1 2" key="1">
    <citation type="submission" date="2006-02" db="EMBL/GenBank/DDBJ databases">
        <authorList>
            <person name="Moran M.A."/>
            <person name="Kjelleberg S."/>
            <person name="Egan S."/>
            <person name="Saunders N."/>
            <person name="Thomas T."/>
            <person name="Ferriera S."/>
            <person name="Johnson J."/>
            <person name="Kravitz S."/>
            <person name="Halpern A."/>
            <person name="Remington K."/>
            <person name="Beeson K."/>
            <person name="Tran B."/>
            <person name="Rogers Y.-H."/>
            <person name="Friedman R."/>
            <person name="Venter J.C."/>
        </authorList>
    </citation>
    <scope>NUCLEOTIDE SEQUENCE [LARGE SCALE GENOMIC DNA]</scope>
    <source>
        <strain evidence="1 2">D2</strain>
    </source>
</reference>
<evidence type="ECO:0008006" key="3">
    <source>
        <dbReference type="Google" id="ProtNLM"/>
    </source>
</evidence>
<evidence type="ECO:0000313" key="2">
    <source>
        <dbReference type="Proteomes" id="UP000006201"/>
    </source>
</evidence>
<sequence length="160" mass="18650">MPNSINSATFWQFSLKFYSDSKVAETLLHWQNHHHKNVNVCLLLLYLNQQHFELSSSHLTELINTLGPFNLTFTQPLRTLRIQLKQHSDLPHYQAMRTQLLATELQFEQQEQQLLIDKLIEFKLGSTSTPDNLSLYINKDLQCAKTDLNQTLLQLKQSAE</sequence>
<organism evidence="1 2">
    <name type="scientific">Pseudoalteromonas tunicata D2</name>
    <dbReference type="NCBI Taxonomy" id="87626"/>
    <lineage>
        <taxon>Bacteria</taxon>
        <taxon>Pseudomonadati</taxon>
        <taxon>Pseudomonadota</taxon>
        <taxon>Gammaproteobacteria</taxon>
        <taxon>Alteromonadales</taxon>
        <taxon>Pseudoalteromonadaceae</taxon>
        <taxon>Pseudoalteromonas</taxon>
    </lineage>
</organism>
<dbReference type="eggNOG" id="COG5589">
    <property type="taxonomic scope" value="Bacteria"/>
</dbReference>
<dbReference type="RefSeq" id="WP_009839366.1">
    <property type="nucleotide sequence ID" value="NZ_AAOH01000015.1"/>
</dbReference>
<keyword evidence="2" id="KW-1185">Reference proteome</keyword>